<name>A0A9N9I4Q8_9GLOM</name>
<comment type="caution">
    <text evidence="4">The sequence shown here is derived from an EMBL/GenBank/DDBJ whole genome shotgun (WGS) entry which is preliminary data.</text>
</comment>
<dbReference type="Gene3D" id="1.10.10.60">
    <property type="entry name" value="Homeodomain-like"/>
    <property type="match status" value="1"/>
</dbReference>
<gene>
    <name evidence="4" type="ORF">AMORRO_LOCUS13317</name>
</gene>
<organism evidence="4 5">
    <name type="scientific">Acaulospora morrowiae</name>
    <dbReference type="NCBI Taxonomy" id="94023"/>
    <lineage>
        <taxon>Eukaryota</taxon>
        <taxon>Fungi</taxon>
        <taxon>Fungi incertae sedis</taxon>
        <taxon>Mucoromycota</taxon>
        <taxon>Glomeromycotina</taxon>
        <taxon>Glomeromycetes</taxon>
        <taxon>Diversisporales</taxon>
        <taxon>Acaulosporaceae</taxon>
        <taxon>Acaulospora</taxon>
    </lineage>
</organism>
<dbReference type="Proteomes" id="UP000789342">
    <property type="component" value="Unassembled WGS sequence"/>
</dbReference>
<evidence type="ECO:0000256" key="1">
    <source>
        <dbReference type="SAM" id="MobiDB-lite"/>
    </source>
</evidence>
<dbReference type="InterPro" id="IPR001005">
    <property type="entry name" value="SANT/Myb"/>
</dbReference>
<evidence type="ECO:0000259" key="2">
    <source>
        <dbReference type="PROSITE" id="PS50090"/>
    </source>
</evidence>
<keyword evidence="5" id="KW-1185">Reference proteome</keyword>
<reference evidence="4" key="1">
    <citation type="submission" date="2021-06" db="EMBL/GenBank/DDBJ databases">
        <authorList>
            <person name="Kallberg Y."/>
            <person name="Tangrot J."/>
            <person name="Rosling A."/>
        </authorList>
    </citation>
    <scope>NUCLEOTIDE SEQUENCE</scope>
    <source>
        <strain evidence="4">CL551</strain>
    </source>
</reference>
<evidence type="ECO:0000313" key="5">
    <source>
        <dbReference type="Proteomes" id="UP000789342"/>
    </source>
</evidence>
<evidence type="ECO:0000259" key="3">
    <source>
        <dbReference type="PROSITE" id="PS51294"/>
    </source>
</evidence>
<evidence type="ECO:0000313" key="4">
    <source>
        <dbReference type="EMBL" id="CAG8720570.1"/>
    </source>
</evidence>
<protein>
    <submittedName>
        <fullName evidence="4">3345_t:CDS:1</fullName>
    </submittedName>
</protein>
<dbReference type="InterPro" id="IPR009057">
    <property type="entry name" value="Homeodomain-like_sf"/>
</dbReference>
<dbReference type="PROSITE" id="PS50090">
    <property type="entry name" value="MYB_LIKE"/>
    <property type="match status" value="1"/>
</dbReference>
<dbReference type="Pfam" id="PF00249">
    <property type="entry name" value="Myb_DNA-binding"/>
    <property type="match status" value="1"/>
</dbReference>
<accession>A0A9N9I4Q8</accession>
<dbReference type="AlphaFoldDB" id="A0A9N9I4Q8"/>
<dbReference type="CDD" id="cd00167">
    <property type="entry name" value="SANT"/>
    <property type="match status" value="1"/>
</dbReference>
<dbReference type="SUPFAM" id="SSF46689">
    <property type="entry name" value="Homeodomain-like"/>
    <property type="match status" value="1"/>
</dbReference>
<feature type="domain" description="HTH myb-type" evidence="3">
    <location>
        <begin position="170"/>
        <end position="198"/>
    </location>
</feature>
<feature type="domain" description="Myb-like" evidence="2">
    <location>
        <begin position="149"/>
        <end position="194"/>
    </location>
</feature>
<proteinExistence type="predicted"/>
<dbReference type="OrthoDB" id="2384577at2759"/>
<dbReference type="PROSITE" id="PS51294">
    <property type="entry name" value="HTH_MYB"/>
    <property type="match status" value="1"/>
</dbReference>
<dbReference type="EMBL" id="CAJVPV010022313">
    <property type="protein sequence ID" value="CAG8720570.1"/>
    <property type="molecule type" value="Genomic_DNA"/>
</dbReference>
<sequence>MSEEEAETKARGTKRTRSSSDTLSSANEDDAEMKLVSQGSREYLNPIVYIEYDPNKYGDIPESSSNSKLAAKNLDFFKSENFKPKLRITRSMSKSLSSSIKVVSSNKTVSDELKTVSGEATSSNASFSASSSTGNASFTTEEKISYQRKWSNSQRLQLLEAVLEEINVLNWEAVAEKVDGKSSKSCRNHWKRKLAADLRNSLISDK</sequence>
<feature type="region of interest" description="Disordered" evidence="1">
    <location>
        <begin position="1"/>
        <end position="37"/>
    </location>
</feature>
<dbReference type="SMART" id="SM00717">
    <property type="entry name" value="SANT"/>
    <property type="match status" value="1"/>
</dbReference>
<dbReference type="InterPro" id="IPR017930">
    <property type="entry name" value="Myb_dom"/>
</dbReference>